<name>A0ABT9VED3_9BACI</name>
<dbReference type="EMBL" id="JAUSTQ010000004">
    <property type="protein sequence ID" value="MDQ0159327.1"/>
    <property type="molecule type" value="Genomic_DNA"/>
</dbReference>
<feature type="transmembrane region" description="Helical" evidence="1">
    <location>
        <begin position="184"/>
        <end position="207"/>
    </location>
</feature>
<accession>A0ABT9VED3</accession>
<dbReference type="RefSeq" id="WP_306975720.1">
    <property type="nucleotide sequence ID" value="NZ_JAUSTQ010000004.1"/>
</dbReference>
<feature type="transmembrane region" description="Helical" evidence="1">
    <location>
        <begin position="120"/>
        <end position="141"/>
    </location>
</feature>
<dbReference type="Proteomes" id="UP001224359">
    <property type="component" value="Unassembled WGS sequence"/>
</dbReference>
<evidence type="ECO:0000256" key="1">
    <source>
        <dbReference type="SAM" id="Phobius"/>
    </source>
</evidence>
<sequence length="214" mass="23689">MNLNRDVQQYVDDLFKGVSESQQLFDLKQELITNMHARISDYQKQGMSDEEAFQEAKASMGDMSGLVEDMRQHGADESKQTVYTSMTNRMAVGALVIGSMLIVFGLLMSVSMMFMEVEPVAVPGAGIFAVIGGVFLTYGILTRETKTMYAMQRLRAALYAVAVGFMLFAIFTAVISGLATGELFIGFSAFTVFFVIGFGLWLSLLLMTRVSRRK</sequence>
<keyword evidence="1" id="KW-1133">Transmembrane helix</keyword>
<protein>
    <submittedName>
        <fullName evidence="2">Cation transport ATPase</fullName>
    </submittedName>
</protein>
<gene>
    <name evidence="2" type="ORF">J2S77_001291</name>
</gene>
<dbReference type="NCBIfam" id="NF038403">
    <property type="entry name" value="perm_prefix_1"/>
    <property type="match status" value="1"/>
</dbReference>
<organism evidence="2 3">
    <name type="scientific">Alkalibacillus salilacus</name>
    <dbReference type="NCBI Taxonomy" id="284582"/>
    <lineage>
        <taxon>Bacteria</taxon>
        <taxon>Bacillati</taxon>
        <taxon>Bacillota</taxon>
        <taxon>Bacilli</taxon>
        <taxon>Bacillales</taxon>
        <taxon>Bacillaceae</taxon>
        <taxon>Alkalibacillus</taxon>
    </lineage>
</organism>
<reference evidence="2 3" key="1">
    <citation type="submission" date="2023-07" db="EMBL/GenBank/DDBJ databases">
        <title>Genomic Encyclopedia of Type Strains, Phase IV (KMG-IV): sequencing the most valuable type-strain genomes for metagenomic binning, comparative biology and taxonomic classification.</title>
        <authorList>
            <person name="Goeker M."/>
        </authorList>
    </citation>
    <scope>NUCLEOTIDE SEQUENCE [LARGE SCALE GENOMIC DNA]</scope>
    <source>
        <strain evidence="2 3">DSM 16460</strain>
    </source>
</reference>
<evidence type="ECO:0000313" key="3">
    <source>
        <dbReference type="Proteomes" id="UP001224359"/>
    </source>
</evidence>
<dbReference type="InterPro" id="IPR047928">
    <property type="entry name" value="Perm_prefix_1"/>
</dbReference>
<feature type="transmembrane region" description="Helical" evidence="1">
    <location>
        <begin position="90"/>
        <end position="114"/>
    </location>
</feature>
<feature type="transmembrane region" description="Helical" evidence="1">
    <location>
        <begin position="156"/>
        <end position="178"/>
    </location>
</feature>
<evidence type="ECO:0000313" key="2">
    <source>
        <dbReference type="EMBL" id="MDQ0159327.1"/>
    </source>
</evidence>
<comment type="caution">
    <text evidence="2">The sequence shown here is derived from an EMBL/GenBank/DDBJ whole genome shotgun (WGS) entry which is preliminary data.</text>
</comment>
<proteinExistence type="predicted"/>
<keyword evidence="1" id="KW-0812">Transmembrane</keyword>
<keyword evidence="3" id="KW-1185">Reference proteome</keyword>
<keyword evidence="1" id="KW-0472">Membrane</keyword>